<comment type="catalytic activity">
    <reaction evidence="8">
        <text>L-seryl-[protein] + ATP = O-phospho-L-seryl-[protein] + ADP + H(+)</text>
        <dbReference type="Rhea" id="RHEA:17989"/>
        <dbReference type="Rhea" id="RHEA-COMP:9863"/>
        <dbReference type="Rhea" id="RHEA-COMP:11604"/>
        <dbReference type="ChEBI" id="CHEBI:15378"/>
        <dbReference type="ChEBI" id="CHEBI:29999"/>
        <dbReference type="ChEBI" id="CHEBI:30616"/>
        <dbReference type="ChEBI" id="CHEBI:83421"/>
        <dbReference type="ChEBI" id="CHEBI:456216"/>
        <dbReference type="EC" id="2.7.11.1"/>
    </reaction>
</comment>
<dbReference type="Gene3D" id="3.30.200.20">
    <property type="entry name" value="Phosphorylase Kinase, domain 1"/>
    <property type="match status" value="1"/>
</dbReference>
<comment type="similarity">
    <text evidence="10">Belongs to the protein kinase superfamily.</text>
</comment>
<dbReference type="SUPFAM" id="SSF56112">
    <property type="entry name" value="Protein kinase-like (PK-like)"/>
    <property type="match status" value="1"/>
</dbReference>
<keyword evidence="6 9" id="KW-0067">ATP-binding</keyword>
<dbReference type="AlphaFoldDB" id="A0A401GN20"/>
<feature type="binding site" evidence="9">
    <location>
        <position position="124"/>
    </location>
    <ligand>
        <name>ATP</name>
        <dbReference type="ChEBI" id="CHEBI:30616"/>
    </ligand>
</feature>
<evidence type="ECO:0000256" key="4">
    <source>
        <dbReference type="ARBA" id="ARBA00022741"/>
    </source>
</evidence>
<evidence type="ECO:0000256" key="11">
    <source>
        <dbReference type="SAM" id="MobiDB-lite"/>
    </source>
</evidence>
<comment type="catalytic activity">
    <reaction evidence="7">
        <text>L-threonyl-[protein] + ATP = O-phospho-L-threonyl-[protein] + ADP + H(+)</text>
        <dbReference type="Rhea" id="RHEA:46608"/>
        <dbReference type="Rhea" id="RHEA-COMP:11060"/>
        <dbReference type="Rhea" id="RHEA-COMP:11605"/>
        <dbReference type="ChEBI" id="CHEBI:15378"/>
        <dbReference type="ChEBI" id="CHEBI:30013"/>
        <dbReference type="ChEBI" id="CHEBI:30616"/>
        <dbReference type="ChEBI" id="CHEBI:61977"/>
        <dbReference type="ChEBI" id="CHEBI:456216"/>
        <dbReference type="EC" id="2.7.11.1"/>
    </reaction>
</comment>
<dbReference type="PANTHER" id="PTHR47634:SF9">
    <property type="entry name" value="PROTEIN KINASE DOMAIN-CONTAINING PROTEIN-RELATED"/>
    <property type="match status" value="1"/>
</dbReference>
<keyword evidence="14" id="KW-1185">Reference proteome</keyword>
<evidence type="ECO:0000256" key="6">
    <source>
        <dbReference type="ARBA" id="ARBA00022840"/>
    </source>
</evidence>
<protein>
    <recommendedName>
        <fullName evidence="1">non-specific serine/threonine protein kinase</fullName>
        <ecNumber evidence="1">2.7.11.1</ecNumber>
    </recommendedName>
</protein>
<feature type="compositionally biased region" description="Low complexity" evidence="11">
    <location>
        <begin position="40"/>
        <end position="51"/>
    </location>
</feature>
<sequence>MLRGRFLSLVHRSHRSSLNKPAWRSKQALCCRAPRRRIHTAPSTSASTSDAQGTPASAEHTTVQFYEEPFALDVHQGFGYAKINIGDRLGPNDRLEILHKLGWGMYATAWLVKDYEQNRYLAMKILTTYGTHLERGEVKEHPHMHEADIMRAVSRQTSSPGAQHCIQLVDAFYITRETGNHLCLLTEVAGMSLDRLQVLITTDGGFPTDLVKLFVKQICLALNYLHTECRVVHTDIKCSNLLLSFQPEIRDEVVAAHLKYRPVRRHPVNTVCDIMEETIVSEALPLPGFDEVPPLSWIVKVADFGSAQWLDNRSTDHVQAVGLRAPEVLLGRAWDEKVDIWSLGCMAFELLTGKNLFRAEATRTWAEEEDVLAAHLETHQLTRFPPQFYEGSKHAEQYLNEDGTLRKIPESMIYPKTLARILSVYKVPINLDDPESVRDLAVSFIERCVTLDASERATAAELLQHPWLQRVGEECDSRRLAKRIHFGRDTMTLPNEPAE</sequence>
<dbReference type="OrthoDB" id="5979581at2759"/>
<dbReference type="PROSITE" id="PS00108">
    <property type="entry name" value="PROTEIN_KINASE_ST"/>
    <property type="match status" value="1"/>
</dbReference>
<evidence type="ECO:0000256" key="3">
    <source>
        <dbReference type="ARBA" id="ARBA00022679"/>
    </source>
</evidence>
<organism evidence="13 14">
    <name type="scientific">Sparassis crispa</name>
    <dbReference type="NCBI Taxonomy" id="139825"/>
    <lineage>
        <taxon>Eukaryota</taxon>
        <taxon>Fungi</taxon>
        <taxon>Dikarya</taxon>
        <taxon>Basidiomycota</taxon>
        <taxon>Agaricomycotina</taxon>
        <taxon>Agaricomycetes</taxon>
        <taxon>Polyporales</taxon>
        <taxon>Sparassidaceae</taxon>
        <taxon>Sparassis</taxon>
    </lineage>
</organism>
<evidence type="ECO:0000259" key="12">
    <source>
        <dbReference type="PROSITE" id="PS50011"/>
    </source>
</evidence>
<evidence type="ECO:0000256" key="5">
    <source>
        <dbReference type="ARBA" id="ARBA00022777"/>
    </source>
</evidence>
<reference evidence="13 14" key="1">
    <citation type="journal article" date="2018" name="Sci. Rep.">
        <title>Genome sequence of the cauliflower mushroom Sparassis crispa (Hanabiratake) and its association with beneficial usage.</title>
        <authorList>
            <person name="Kiyama R."/>
            <person name="Furutani Y."/>
            <person name="Kawaguchi K."/>
            <person name="Nakanishi T."/>
        </authorList>
    </citation>
    <scope>NUCLEOTIDE SEQUENCE [LARGE SCALE GENOMIC DNA]</scope>
</reference>
<accession>A0A401GN20</accession>
<keyword evidence="5" id="KW-0418">Kinase</keyword>
<dbReference type="InterPro" id="IPR017441">
    <property type="entry name" value="Protein_kinase_ATP_BS"/>
</dbReference>
<evidence type="ECO:0000256" key="7">
    <source>
        <dbReference type="ARBA" id="ARBA00047899"/>
    </source>
</evidence>
<keyword evidence="2 10" id="KW-0723">Serine/threonine-protein kinase</keyword>
<evidence type="ECO:0000256" key="1">
    <source>
        <dbReference type="ARBA" id="ARBA00012513"/>
    </source>
</evidence>
<gene>
    <name evidence="13" type="ORF">SCP_0506250</name>
</gene>
<dbReference type="Gene3D" id="1.10.510.10">
    <property type="entry name" value="Transferase(Phosphotransferase) domain 1"/>
    <property type="match status" value="1"/>
</dbReference>
<evidence type="ECO:0000256" key="10">
    <source>
        <dbReference type="RuleBase" id="RU000304"/>
    </source>
</evidence>
<dbReference type="GO" id="GO:0004674">
    <property type="term" value="F:protein serine/threonine kinase activity"/>
    <property type="evidence" value="ECO:0007669"/>
    <property type="project" value="UniProtKB-KW"/>
</dbReference>
<dbReference type="STRING" id="139825.A0A401GN20"/>
<dbReference type="GO" id="GO:0005524">
    <property type="term" value="F:ATP binding"/>
    <property type="evidence" value="ECO:0007669"/>
    <property type="project" value="UniProtKB-UniRule"/>
</dbReference>
<keyword evidence="4 9" id="KW-0547">Nucleotide-binding</keyword>
<feature type="domain" description="Protein kinase" evidence="12">
    <location>
        <begin position="95"/>
        <end position="468"/>
    </location>
</feature>
<dbReference type="RefSeq" id="XP_027614483.1">
    <property type="nucleotide sequence ID" value="XM_027758682.1"/>
</dbReference>
<dbReference type="InterPro" id="IPR000719">
    <property type="entry name" value="Prot_kinase_dom"/>
</dbReference>
<dbReference type="EMBL" id="BFAD01000005">
    <property type="protein sequence ID" value="GBE83570.1"/>
    <property type="molecule type" value="Genomic_DNA"/>
</dbReference>
<evidence type="ECO:0000313" key="13">
    <source>
        <dbReference type="EMBL" id="GBE83570.1"/>
    </source>
</evidence>
<dbReference type="EC" id="2.7.11.1" evidence="1"/>
<dbReference type="PROSITE" id="PS00107">
    <property type="entry name" value="PROTEIN_KINASE_ATP"/>
    <property type="match status" value="1"/>
</dbReference>
<dbReference type="InterPro" id="IPR051334">
    <property type="entry name" value="SRPK"/>
</dbReference>
<keyword evidence="3" id="KW-0808">Transferase</keyword>
<dbReference type="PANTHER" id="PTHR47634">
    <property type="entry name" value="PROTEIN KINASE DOMAIN-CONTAINING PROTEIN-RELATED"/>
    <property type="match status" value="1"/>
</dbReference>
<dbReference type="InterPro" id="IPR008271">
    <property type="entry name" value="Ser/Thr_kinase_AS"/>
</dbReference>
<dbReference type="InParanoid" id="A0A401GN20"/>
<name>A0A401GN20_9APHY</name>
<feature type="region of interest" description="Disordered" evidence="11">
    <location>
        <begin position="38"/>
        <end position="59"/>
    </location>
</feature>
<dbReference type="InterPro" id="IPR011009">
    <property type="entry name" value="Kinase-like_dom_sf"/>
</dbReference>
<dbReference type="Proteomes" id="UP000287166">
    <property type="component" value="Unassembled WGS sequence"/>
</dbReference>
<evidence type="ECO:0000256" key="9">
    <source>
        <dbReference type="PROSITE-ProRule" id="PRU10141"/>
    </source>
</evidence>
<evidence type="ECO:0000256" key="8">
    <source>
        <dbReference type="ARBA" id="ARBA00048679"/>
    </source>
</evidence>
<comment type="caution">
    <text evidence="13">The sequence shown here is derived from an EMBL/GenBank/DDBJ whole genome shotgun (WGS) entry which is preliminary data.</text>
</comment>
<proteinExistence type="inferred from homology"/>
<evidence type="ECO:0000256" key="2">
    <source>
        <dbReference type="ARBA" id="ARBA00022527"/>
    </source>
</evidence>
<dbReference type="GO" id="GO:0050684">
    <property type="term" value="P:regulation of mRNA processing"/>
    <property type="evidence" value="ECO:0007669"/>
    <property type="project" value="TreeGrafter"/>
</dbReference>
<dbReference type="PROSITE" id="PS50011">
    <property type="entry name" value="PROTEIN_KINASE_DOM"/>
    <property type="match status" value="1"/>
</dbReference>
<dbReference type="Pfam" id="PF00069">
    <property type="entry name" value="Pkinase"/>
    <property type="match status" value="2"/>
</dbReference>
<evidence type="ECO:0000313" key="14">
    <source>
        <dbReference type="Proteomes" id="UP000287166"/>
    </source>
</evidence>
<dbReference type="GO" id="GO:0000245">
    <property type="term" value="P:spliceosomal complex assembly"/>
    <property type="evidence" value="ECO:0007669"/>
    <property type="project" value="TreeGrafter"/>
</dbReference>
<dbReference type="GeneID" id="38780487"/>
<dbReference type="SMART" id="SM00220">
    <property type="entry name" value="S_TKc"/>
    <property type="match status" value="1"/>
</dbReference>